<dbReference type="InterPro" id="IPR021109">
    <property type="entry name" value="Peptidase_aspartic_dom_sf"/>
</dbReference>
<dbReference type="Proteomes" id="UP000814243">
    <property type="component" value="Unassembled WGS sequence"/>
</dbReference>
<dbReference type="EMBL" id="JACEFF010000503">
    <property type="protein sequence ID" value="KAH9636357.1"/>
    <property type="molecule type" value="Genomic_DNA"/>
</dbReference>
<dbReference type="Gene3D" id="2.40.70.10">
    <property type="entry name" value="Acid Proteases"/>
    <property type="match status" value="1"/>
</dbReference>
<evidence type="ECO:0000259" key="1">
    <source>
        <dbReference type="Pfam" id="PF18701"/>
    </source>
</evidence>
<dbReference type="AlphaFoldDB" id="A0A922MG72"/>
<feature type="domain" description="DUF5641" evidence="1">
    <location>
        <begin position="218"/>
        <end position="308"/>
    </location>
</feature>
<dbReference type="CDD" id="cd00303">
    <property type="entry name" value="retropepsin_like"/>
    <property type="match status" value="1"/>
</dbReference>
<protein>
    <recommendedName>
        <fullName evidence="1">DUF5641 domain-containing protein</fullName>
    </recommendedName>
</protein>
<evidence type="ECO:0000313" key="2">
    <source>
        <dbReference type="EMBL" id="KAH9636357.1"/>
    </source>
</evidence>
<name>A0A922MG72_SPOEX</name>
<comment type="caution">
    <text evidence="2">The sequence shown here is derived from an EMBL/GenBank/DDBJ whole genome shotgun (WGS) entry which is preliminary data.</text>
</comment>
<reference evidence="2" key="1">
    <citation type="journal article" date="2021" name="G3 (Bethesda)">
        <title>Genome and transcriptome analysis of the beet armyworm Spodoptera exigua reveals targets for pest control. .</title>
        <authorList>
            <person name="Simon S."/>
            <person name="Breeschoten T."/>
            <person name="Jansen H.J."/>
            <person name="Dirks R.P."/>
            <person name="Schranz M.E."/>
            <person name="Ros V.I.D."/>
        </authorList>
    </citation>
    <scope>NUCLEOTIDE SEQUENCE</scope>
    <source>
        <strain evidence="2">TB_SE_WUR_2020</strain>
    </source>
</reference>
<dbReference type="InterPro" id="IPR040676">
    <property type="entry name" value="DUF5641"/>
</dbReference>
<dbReference type="PANTHER" id="PTHR47331:SF1">
    <property type="entry name" value="GAG-LIKE PROTEIN"/>
    <property type="match status" value="1"/>
</dbReference>
<dbReference type="PANTHER" id="PTHR47331">
    <property type="entry name" value="PHD-TYPE DOMAIN-CONTAINING PROTEIN"/>
    <property type="match status" value="1"/>
</dbReference>
<evidence type="ECO:0000313" key="3">
    <source>
        <dbReference type="Proteomes" id="UP000814243"/>
    </source>
</evidence>
<organism evidence="2 3">
    <name type="scientific">Spodoptera exigua</name>
    <name type="common">Beet armyworm</name>
    <name type="synonym">Noctua fulgens</name>
    <dbReference type="NCBI Taxonomy" id="7107"/>
    <lineage>
        <taxon>Eukaryota</taxon>
        <taxon>Metazoa</taxon>
        <taxon>Ecdysozoa</taxon>
        <taxon>Arthropoda</taxon>
        <taxon>Hexapoda</taxon>
        <taxon>Insecta</taxon>
        <taxon>Pterygota</taxon>
        <taxon>Neoptera</taxon>
        <taxon>Endopterygota</taxon>
        <taxon>Lepidoptera</taxon>
        <taxon>Glossata</taxon>
        <taxon>Ditrysia</taxon>
        <taxon>Noctuoidea</taxon>
        <taxon>Noctuidae</taxon>
        <taxon>Amphipyrinae</taxon>
        <taxon>Spodoptera</taxon>
    </lineage>
</organism>
<accession>A0A922MG72</accession>
<sequence>MTSKLDHITNLKWEEHRNTFIEPPTLSDFITFISNRADLLETMEEAKPIATAKSESMPTSLKPKNNIKVPDKSLKPLTCPMCRQNHFIFACEQFKGLSVHARIKKAQGLKICMNCLRPGHDDSRCKLGHCKYCRQKHNTLLHVDNDNVLSSVHNTALSATQMSSSRIILLSTALVRVTDADGNHHSARVLLDSGSTTNFISEDFVRKLHIPTYITNTKRIDLLKQHFWTRFSHEYVVWLQERTKWCRSSGELKEGTMVVVKDNNLHPLMWLLGRIKRVLPGRDGVARVADILTKKGVIRRAFNTICPLPVTTVEDSSSRGGVC</sequence>
<dbReference type="Pfam" id="PF18701">
    <property type="entry name" value="DUF5641"/>
    <property type="match status" value="1"/>
</dbReference>
<proteinExistence type="predicted"/>
<gene>
    <name evidence="2" type="ORF">HF086_002591</name>
</gene>